<dbReference type="PANTHER" id="PTHR10824:SF4">
    <property type="entry name" value="ACYL-COENZYME A THIOESTERASE 1-LIKE"/>
    <property type="match status" value="1"/>
</dbReference>
<dbReference type="GO" id="GO:0006631">
    <property type="term" value="P:fatty acid metabolic process"/>
    <property type="evidence" value="ECO:0007669"/>
    <property type="project" value="TreeGrafter"/>
</dbReference>
<feature type="active site" description="Charge relay system" evidence="2">
    <location>
        <position position="264"/>
    </location>
</feature>
<gene>
    <name evidence="5" type="ORF">DPMN_052003</name>
</gene>
<dbReference type="Proteomes" id="UP000828390">
    <property type="component" value="Unassembled WGS sequence"/>
</dbReference>
<proteinExistence type="inferred from homology"/>
<dbReference type="AlphaFoldDB" id="A0A9D4HMM9"/>
<feature type="domain" description="BAAT/Acyl-CoA thioester hydrolase C-terminal" evidence="4">
    <location>
        <begin position="236"/>
        <end position="447"/>
    </location>
</feature>
<dbReference type="InterPro" id="IPR029058">
    <property type="entry name" value="AB_hydrolase_fold"/>
</dbReference>
<dbReference type="InterPro" id="IPR042490">
    <property type="entry name" value="Thio_Ohase/BAAT_N"/>
</dbReference>
<name>A0A9D4HMM9_DREPO</name>
<dbReference type="Gene3D" id="3.40.50.1820">
    <property type="entry name" value="alpha/beta hydrolase"/>
    <property type="match status" value="1"/>
</dbReference>
<dbReference type="PIRSF" id="PIRSF016521">
    <property type="entry name" value="Acyl-CoA_hydro"/>
    <property type="match status" value="1"/>
</dbReference>
<protein>
    <submittedName>
        <fullName evidence="5">Uncharacterized protein</fullName>
    </submittedName>
</protein>
<keyword evidence="6" id="KW-1185">Reference proteome</keyword>
<evidence type="ECO:0000256" key="1">
    <source>
        <dbReference type="ARBA" id="ARBA00006538"/>
    </source>
</evidence>
<evidence type="ECO:0000313" key="6">
    <source>
        <dbReference type="Proteomes" id="UP000828390"/>
    </source>
</evidence>
<dbReference type="InterPro" id="IPR006862">
    <property type="entry name" value="Thio_Ohase/aa_AcTrfase"/>
</dbReference>
<sequence>MLKSIRRLTVIRGHAVKAQHCSSMSRSHQDRPSLHVSPMVCMVDEPIHIRMSGLDSSQLVTFVLDLIENDTKFESRCLYKADNNGIVDNCRMPSLEGSFTGVEQMGLFWSLKSVGGGDLVRLVKKDVTQPMVFSIKALPGNQVQPASTDLLPLAETKVQRLFMRPGVRRIRLTGQIKGTVFVPQGEGPFPGLVDMFGGLVSQIETRAALLASHGYATLSLSYLYGEGLPTMLMGADINYIQKSFEWLSEQEYVDEARLGVIGLCFGGHLGLRLATLSSQVKVVVNINGVPIISSFENLNSSSGGSTDWSDDVYTTEEGVVINQIYDCSSPILIPAWQHGARLLVIVGEDDKQVHPKWHTYLENHIPDQYRHNLQVYRYKGAGHLIEPPFMPHIRTVAPGRKRMLTLDFMPEKFKDEKMMAGGYPKPHADAQEHSWKTILEFLEANLKSLR</sequence>
<dbReference type="Pfam" id="PF08840">
    <property type="entry name" value="BAAT_C"/>
    <property type="match status" value="1"/>
</dbReference>
<accession>A0A9D4HMM9</accession>
<dbReference type="OrthoDB" id="2498029at2759"/>
<evidence type="ECO:0000256" key="2">
    <source>
        <dbReference type="PIRSR" id="PIRSR016521-1"/>
    </source>
</evidence>
<evidence type="ECO:0000259" key="4">
    <source>
        <dbReference type="Pfam" id="PF08840"/>
    </source>
</evidence>
<reference evidence="5" key="2">
    <citation type="submission" date="2020-11" db="EMBL/GenBank/DDBJ databases">
        <authorList>
            <person name="McCartney M.A."/>
            <person name="Auch B."/>
            <person name="Kono T."/>
            <person name="Mallez S."/>
            <person name="Becker A."/>
            <person name="Gohl D.M."/>
            <person name="Silverstein K.A.T."/>
            <person name="Koren S."/>
            <person name="Bechman K.B."/>
            <person name="Herman A."/>
            <person name="Abrahante J.E."/>
            <person name="Garbe J."/>
        </authorList>
    </citation>
    <scope>NUCLEOTIDE SEQUENCE</scope>
    <source>
        <strain evidence="5">Duluth1</strain>
        <tissue evidence="5">Whole animal</tissue>
    </source>
</reference>
<dbReference type="GO" id="GO:0047617">
    <property type="term" value="F:fatty acyl-CoA hydrolase activity"/>
    <property type="evidence" value="ECO:0007669"/>
    <property type="project" value="TreeGrafter"/>
</dbReference>
<dbReference type="EMBL" id="JAIWYP010000012">
    <property type="protein sequence ID" value="KAH3726147.1"/>
    <property type="molecule type" value="Genomic_DNA"/>
</dbReference>
<dbReference type="Gene3D" id="2.60.40.2240">
    <property type="entry name" value="Acyl-CoA thioester hydrolase/BAAT N-terminal domain"/>
    <property type="match status" value="1"/>
</dbReference>
<dbReference type="InterPro" id="IPR016662">
    <property type="entry name" value="Acyl-CoA_thioEstase_long-chain"/>
</dbReference>
<feature type="active site" description="Charge relay system" evidence="2">
    <location>
        <position position="383"/>
    </location>
</feature>
<feature type="domain" description="Acyl-CoA thioester hydrolase/bile acid-CoA amino acid N-acetyltransferase" evidence="3">
    <location>
        <begin position="44"/>
        <end position="173"/>
    </location>
</feature>
<dbReference type="InterPro" id="IPR014940">
    <property type="entry name" value="BAAT_C"/>
</dbReference>
<dbReference type="GO" id="GO:0006637">
    <property type="term" value="P:acyl-CoA metabolic process"/>
    <property type="evidence" value="ECO:0007669"/>
    <property type="project" value="InterPro"/>
</dbReference>
<evidence type="ECO:0000313" key="5">
    <source>
        <dbReference type="EMBL" id="KAH3726147.1"/>
    </source>
</evidence>
<dbReference type="SUPFAM" id="SSF53474">
    <property type="entry name" value="alpha/beta-Hydrolases"/>
    <property type="match status" value="1"/>
</dbReference>
<dbReference type="PANTHER" id="PTHR10824">
    <property type="entry name" value="ACYL-COENZYME A THIOESTERASE-RELATED"/>
    <property type="match status" value="1"/>
</dbReference>
<reference evidence="5" key="1">
    <citation type="journal article" date="2019" name="bioRxiv">
        <title>The Genome of the Zebra Mussel, Dreissena polymorpha: A Resource for Invasive Species Research.</title>
        <authorList>
            <person name="McCartney M.A."/>
            <person name="Auch B."/>
            <person name="Kono T."/>
            <person name="Mallez S."/>
            <person name="Zhang Y."/>
            <person name="Obille A."/>
            <person name="Becker A."/>
            <person name="Abrahante J.E."/>
            <person name="Garbe J."/>
            <person name="Badalamenti J.P."/>
            <person name="Herman A."/>
            <person name="Mangelson H."/>
            <person name="Liachko I."/>
            <person name="Sullivan S."/>
            <person name="Sone E.D."/>
            <person name="Koren S."/>
            <person name="Silverstein K.A.T."/>
            <person name="Beckman K.B."/>
            <person name="Gohl D.M."/>
        </authorList>
    </citation>
    <scope>NUCLEOTIDE SEQUENCE</scope>
    <source>
        <strain evidence="5">Duluth1</strain>
        <tissue evidence="5">Whole animal</tissue>
    </source>
</reference>
<feature type="active site" description="Charge relay system" evidence="2">
    <location>
        <position position="350"/>
    </location>
</feature>
<comment type="caution">
    <text evidence="5">The sequence shown here is derived from an EMBL/GenBank/DDBJ whole genome shotgun (WGS) entry which is preliminary data.</text>
</comment>
<comment type="similarity">
    <text evidence="1">Belongs to the C/M/P thioester hydrolase family.</text>
</comment>
<evidence type="ECO:0000259" key="3">
    <source>
        <dbReference type="Pfam" id="PF04775"/>
    </source>
</evidence>
<dbReference type="Pfam" id="PF04775">
    <property type="entry name" value="Bile_Hydr_Trans"/>
    <property type="match status" value="1"/>
</dbReference>
<organism evidence="5 6">
    <name type="scientific">Dreissena polymorpha</name>
    <name type="common">Zebra mussel</name>
    <name type="synonym">Mytilus polymorpha</name>
    <dbReference type="NCBI Taxonomy" id="45954"/>
    <lineage>
        <taxon>Eukaryota</taxon>
        <taxon>Metazoa</taxon>
        <taxon>Spiralia</taxon>
        <taxon>Lophotrochozoa</taxon>
        <taxon>Mollusca</taxon>
        <taxon>Bivalvia</taxon>
        <taxon>Autobranchia</taxon>
        <taxon>Heteroconchia</taxon>
        <taxon>Euheterodonta</taxon>
        <taxon>Imparidentia</taxon>
        <taxon>Neoheterodontei</taxon>
        <taxon>Myida</taxon>
        <taxon>Dreissenoidea</taxon>
        <taxon>Dreissenidae</taxon>
        <taxon>Dreissena</taxon>
    </lineage>
</organism>